<gene>
    <name evidence="2" type="ORF">WCD41_24415</name>
</gene>
<protein>
    <submittedName>
        <fullName evidence="2">Alpha/beta hydrolase</fullName>
    </submittedName>
</protein>
<evidence type="ECO:0000313" key="3">
    <source>
        <dbReference type="Proteomes" id="UP001370100"/>
    </source>
</evidence>
<dbReference type="EMBL" id="JBBEGL010000007">
    <property type="protein sequence ID" value="MEJ2889628.1"/>
    <property type="molecule type" value="Genomic_DNA"/>
</dbReference>
<dbReference type="Proteomes" id="UP001370100">
    <property type="component" value="Unassembled WGS sequence"/>
</dbReference>
<sequence>MGAVLRWLRRIGVALVVLVVLLLAASGAYLGWDRLDPVRLDVPAPGFTVDAAGVRTHVEHWPAARPSGRAPLVLVHGFAESTYVWSRAAPLLAADRDVYAYDVRGFGFTDRVPPYDLAADTDQLGGVLAALHLERPVVVGHSSGVAIALSWALRAPASVRGVVAANGDGTPYFGADRTNAGGGARWVLVDPVAPAVVTAVVRHRAPIRSVVAAQCGPGCPVDDAAIDRWRAPFLGPGAVDALVDVVRQPLIGLTDAQEAAVTVPTAILYSSEDGSFGRPEALATAARLRTGLVAELPGARHLALLGEPERFTAALRPEIDALDGH</sequence>
<dbReference type="SUPFAM" id="SSF53474">
    <property type="entry name" value="alpha/beta-Hydrolases"/>
    <property type="match status" value="1"/>
</dbReference>
<dbReference type="InterPro" id="IPR000073">
    <property type="entry name" value="AB_hydrolase_1"/>
</dbReference>
<evidence type="ECO:0000259" key="1">
    <source>
        <dbReference type="Pfam" id="PF00561"/>
    </source>
</evidence>
<comment type="caution">
    <text evidence="2">The sequence shown here is derived from an EMBL/GenBank/DDBJ whole genome shotgun (WGS) entry which is preliminary data.</text>
</comment>
<feature type="domain" description="AB hydrolase-1" evidence="1">
    <location>
        <begin position="71"/>
        <end position="167"/>
    </location>
</feature>
<accession>A0ABU8ND86</accession>
<dbReference type="RefSeq" id="WP_337717379.1">
    <property type="nucleotide sequence ID" value="NZ_JBBEGL010000007.1"/>
</dbReference>
<dbReference type="Pfam" id="PF00561">
    <property type="entry name" value="Abhydrolase_1"/>
    <property type="match status" value="1"/>
</dbReference>
<dbReference type="InterPro" id="IPR029058">
    <property type="entry name" value="AB_hydrolase_fold"/>
</dbReference>
<evidence type="ECO:0000313" key="2">
    <source>
        <dbReference type="EMBL" id="MEJ2889628.1"/>
    </source>
</evidence>
<reference evidence="2 3" key="1">
    <citation type="submission" date="2024-03" db="EMBL/GenBank/DDBJ databases">
        <title>Actinomycetospora sp. OC33-EN06, a novel actinomycete isolated from wild orchid (Aerides multiflora).</title>
        <authorList>
            <person name="Suriyachadkun C."/>
        </authorList>
    </citation>
    <scope>NUCLEOTIDE SEQUENCE [LARGE SCALE GENOMIC DNA]</scope>
    <source>
        <strain evidence="2 3">OC33-EN06</strain>
    </source>
</reference>
<dbReference type="Gene3D" id="3.40.50.1820">
    <property type="entry name" value="alpha/beta hydrolase"/>
    <property type="match status" value="1"/>
</dbReference>
<dbReference type="PANTHER" id="PTHR46438">
    <property type="entry name" value="ALPHA/BETA-HYDROLASES SUPERFAMILY PROTEIN"/>
    <property type="match status" value="1"/>
</dbReference>
<proteinExistence type="predicted"/>
<name>A0ABU8ND86_9PSEU</name>
<organism evidence="2 3">
    <name type="scientific">Actinomycetospora aeridis</name>
    <dbReference type="NCBI Taxonomy" id="3129231"/>
    <lineage>
        <taxon>Bacteria</taxon>
        <taxon>Bacillati</taxon>
        <taxon>Actinomycetota</taxon>
        <taxon>Actinomycetes</taxon>
        <taxon>Pseudonocardiales</taxon>
        <taxon>Pseudonocardiaceae</taxon>
        <taxon>Actinomycetospora</taxon>
    </lineage>
</organism>
<dbReference type="GO" id="GO:0016787">
    <property type="term" value="F:hydrolase activity"/>
    <property type="evidence" value="ECO:0007669"/>
    <property type="project" value="UniProtKB-KW"/>
</dbReference>
<keyword evidence="3" id="KW-1185">Reference proteome</keyword>
<dbReference type="PANTHER" id="PTHR46438:SF11">
    <property type="entry name" value="LIPASE-RELATED"/>
    <property type="match status" value="1"/>
</dbReference>
<keyword evidence="2" id="KW-0378">Hydrolase</keyword>